<dbReference type="PANTHER" id="PTHR12697:SF5">
    <property type="entry name" value="DEOXYHYPUSINE HYDROXYLASE"/>
    <property type="match status" value="1"/>
</dbReference>
<evidence type="ECO:0000313" key="2">
    <source>
        <dbReference type="EMBL" id="OQB72022.1"/>
    </source>
</evidence>
<dbReference type="SUPFAM" id="SSF49344">
    <property type="entry name" value="CBD9-like"/>
    <property type="match status" value="1"/>
</dbReference>
<dbReference type="PROSITE" id="PS51257">
    <property type="entry name" value="PROKAR_LIPOPROTEIN"/>
    <property type="match status" value="1"/>
</dbReference>
<dbReference type="GO" id="GO:0016829">
    <property type="term" value="F:lyase activity"/>
    <property type="evidence" value="ECO:0007669"/>
    <property type="project" value="UniProtKB-KW"/>
</dbReference>
<dbReference type="Proteomes" id="UP000485562">
    <property type="component" value="Unassembled WGS sequence"/>
</dbReference>
<proteinExistence type="predicted"/>
<dbReference type="Pfam" id="PF06452">
    <property type="entry name" value="CBM9_1"/>
    <property type="match status" value="1"/>
</dbReference>
<dbReference type="EMBL" id="MWDQ01000145">
    <property type="protein sequence ID" value="OQB72022.1"/>
    <property type="molecule type" value="Genomic_DNA"/>
</dbReference>
<dbReference type="PANTHER" id="PTHR12697">
    <property type="entry name" value="PBS LYASE HEAT-LIKE PROTEIN"/>
    <property type="match status" value="1"/>
</dbReference>
<dbReference type="GO" id="GO:0016491">
    <property type="term" value="F:oxidoreductase activity"/>
    <property type="evidence" value="ECO:0007669"/>
    <property type="project" value="TreeGrafter"/>
</dbReference>
<dbReference type="InterPro" id="IPR004155">
    <property type="entry name" value="PBS_lyase_HEAT"/>
</dbReference>
<protein>
    <submittedName>
        <fullName evidence="2">Lyase</fullName>
    </submittedName>
</protein>
<name>A0A1V6C537_UNCT6</name>
<sequence length="885" mass="100816">MLEKLKLLTLDIHLKSICSLFLVIMFSCSISGLYGETYKEILINGTTKQKIETLKKIISGKNTRALPDIIVGLDDPSDEVRILISEALLNLGDGSFVTSYQKEITDSNWQVRLNGIKSMVKWASGDEITFDLKRALDDTYWQVRYWAAIGIGKFGDETMIEVILSHLKDENLQVRAELFWSLKRILSRDEARYAFKKLPDSSISTIKEATNIDDVPTIINAIWALEASTDPRVVPILLDFLKSSSDDVKIQTVWAIENLKSNEGFEFLRAKMLEPSMKLKIETIKTLVRLDDKEGVPALIGRLEDPNENVRIFALWALKEFNDFISYPAIVKRFMDKSEKVKDYAYNVVLSLKSPDFIPILEDVILSKEFSLESKVMSADLLGKIGTSEESLFFDSVKNNPDPLLRKTILSSWYRVNPDDSAFLTYLNFASRLDSDRSVRTNAQNILREVIAGIRKDIKSEKELKRSQAIERLSFIKESPLVITLVKEMLYSKYPDVYGAALELIPYQPKSAVFSAMKAILENEESTEIKKLAILGMGKARLSQAVPLLLSCLKSDDPEIQIYAAYSLACVGNNSGLRIAMRDIRSSDVQIQSMAVETLAILNTSTAIPELLRILENSELEVKLKAAWALSRLGEEKGLYTLVNLSRQDIEPLRTQARHYLSDSKIPLSLRRKIPEIQRKQETLLTGVPETSLKKLIAQKILEPPVIDGNENDRCWKSITEDRSMVYVIDEKVPSEVQTSIMAAYDDKNIYFLFICMDPQASSITFDSRDFLTICLNPQSSDTRWYQYTLHPTNFLKFSYVWKKYLTDDSDTQWESQWQTATKITDTKWVAEILIPLRDFNSGEIASNKWEINFQRVSDHLPAVTWTGRIDNPLQFGQILFKTSN</sequence>
<dbReference type="GO" id="GO:0016052">
    <property type="term" value="P:carbohydrate catabolic process"/>
    <property type="evidence" value="ECO:0007669"/>
    <property type="project" value="InterPro"/>
</dbReference>
<dbReference type="Pfam" id="PF13646">
    <property type="entry name" value="HEAT_2"/>
    <property type="match status" value="3"/>
</dbReference>
<organism evidence="2">
    <name type="scientific">candidate division TA06 bacterium ADurb.Bin131</name>
    <dbReference type="NCBI Taxonomy" id="1852827"/>
    <lineage>
        <taxon>Bacteria</taxon>
        <taxon>Bacteria division TA06</taxon>
    </lineage>
</organism>
<dbReference type="InterPro" id="IPR010502">
    <property type="entry name" value="Carb-bd_dom_fam9"/>
</dbReference>
<dbReference type="GO" id="GO:0030246">
    <property type="term" value="F:carbohydrate binding"/>
    <property type="evidence" value="ECO:0007669"/>
    <property type="project" value="InterPro"/>
</dbReference>
<dbReference type="Pfam" id="PF03130">
    <property type="entry name" value="HEAT_PBS"/>
    <property type="match status" value="1"/>
</dbReference>
<comment type="caution">
    <text evidence="2">The sequence shown here is derived from an EMBL/GenBank/DDBJ whole genome shotgun (WGS) entry which is preliminary data.</text>
</comment>
<evidence type="ECO:0000259" key="1">
    <source>
        <dbReference type="Pfam" id="PF06452"/>
    </source>
</evidence>
<dbReference type="InterPro" id="IPR011989">
    <property type="entry name" value="ARM-like"/>
</dbReference>
<dbReference type="AlphaFoldDB" id="A0A1V6C537"/>
<dbReference type="InterPro" id="IPR016024">
    <property type="entry name" value="ARM-type_fold"/>
</dbReference>
<gene>
    <name evidence="2" type="ORF">BWX89_01498</name>
</gene>
<reference evidence="2" key="1">
    <citation type="submission" date="2017-02" db="EMBL/GenBank/DDBJ databases">
        <title>Delving into the versatile metabolic prowess of the omnipresent phylum Bacteroidetes.</title>
        <authorList>
            <person name="Nobu M.K."/>
            <person name="Mei R."/>
            <person name="Narihiro T."/>
            <person name="Kuroda K."/>
            <person name="Liu W.-T."/>
        </authorList>
    </citation>
    <scope>NUCLEOTIDE SEQUENCE</scope>
    <source>
        <strain evidence="2">ADurb.Bin131</strain>
    </source>
</reference>
<dbReference type="SUPFAM" id="SSF48371">
    <property type="entry name" value="ARM repeat"/>
    <property type="match status" value="2"/>
</dbReference>
<dbReference type="SMART" id="SM00567">
    <property type="entry name" value="EZ_HEAT"/>
    <property type="match status" value="6"/>
</dbReference>
<accession>A0A1V6C537</accession>
<keyword evidence="2" id="KW-0456">Lyase</keyword>
<dbReference type="Gene3D" id="1.25.10.10">
    <property type="entry name" value="Leucine-rich Repeat Variant"/>
    <property type="match status" value="3"/>
</dbReference>
<dbReference type="Gene3D" id="2.60.40.1190">
    <property type="match status" value="1"/>
</dbReference>
<feature type="domain" description="Carbohydrate-binding" evidence="1">
    <location>
        <begin position="707"/>
        <end position="840"/>
    </location>
</feature>
<dbReference type="GO" id="GO:0004553">
    <property type="term" value="F:hydrolase activity, hydrolyzing O-glycosyl compounds"/>
    <property type="evidence" value="ECO:0007669"/>
    <property type="project" value="InterPro"/>
</dbReference>